<dbReference type="SUPFAM" id="SSF101936">
    <property type="entry name" value="DNA-binding pseudobarrel domain"/>
    <property type="match status" value="1"/>
</dbReference>
<dbReference type="GO" id="GO:0003700">
    <property type="term" value="F:DNA-binding transcription factor activity"/>
    <property type="evidence" value="ECO:0007669"/>
    <property type="project" value="InterPro"/>
</dbReference>
<evidence type="ECO:0000259" key="6">
    <source>
        <dbReference type="Pfam" id="PF02362"/>
    </source>
</evidence>
<dbReference type="CDD" id="cd10017">
    <property type="entry name" value="B3_DNA"/>
    <property type="match status" value="1"/>
</dbReference>
<evidence type="ECO:0000313" key="7">
    <source>
        <dbReference type="EMBL" id="GKV22698.1"/>
    </source>
</evidence>
<dbReference type="GO" id="GO:0003677">
    <property type="term" value="F:DNA binding"/>
    <property type="evidence" value="ECO:0007669"/>
    <property type="project" value="UniProtKB-KW"/>
</dbReference>
<dbReference type="PANTHER" id="PTHR31140">
    <property type="entry name" value="B3 DOMAIN-CONTAINING TRANSCRIPTION FACTOR ABI3"/>
    <property type="match status" value="1"/>
</dbReference>
<dbReference type="AlphaFoldDB" id="A0AAV5KDN5"/>
<feature type="domain" description="TF-B3" evidence="6">
    <location>
        <begin position="5"/>
        <end position="91"/>
    </location>
</feature>
<dbReference type="GO" id="GO:0005634">
    <property type="term" value="C:nucleus"/>
    <property type="evidence" value="ECO:0007669"/>
    <property type="project" value="UniProtKB-SubCell"/>
</dbReference>
<comment type="caution">
    <text evidence="7">The sequence shown here is derived from an EMBL/GenBank/DDBJ whole genome shotgun (WGS) entry which is preliminary data.</text>
</comment>
<evidence type="ECO:0000256" key="3">
    <source>
        <dbReference type="ARBA" id="ARBA00023125"/>
    </source>
</evidence>
<dbReference type="PANTHER" id="PTHR31140:SF145">
    <property type="entry name" value="TF-B3 DOMAIN-CONTAINING PROTEIN"/>
    <property type="match status" value="1"/>
</dbReference>
<protein>
    <recommendedName>
        <fullName evidence="6">TF-B3 domain-containing protein</fullName>
    </recommendedName>
</protein>
<reference evidence="7 8" key="1">
    <citation type="journal article" date="2021" name="Commun. Biol.">
        <title>The genome of Shorea leprosula (Dipterocarpaceae) highlights the ecological relevance of drought in aseasonal tropical rainforests.</title>
        <authorList>
            <person name="Ng K.K.S."/>
            <person name="Kobayashi M.J."/>
            <person name="Fawcett J.A."/>
            <person name="Hatakeyama M."/>
            <person name="Paape T."/>
            <person name="Ng C.H."/>
            <person name="Ang C.C."/>
            <person name="Tnah L.H."/>
            <person name="Lee C.T."/>
            <person name="Nishiyama T."/>
            <person name="Sese J."/>
            <person name="O'Brien M.J."/>
            <person name="Copetti D."/>
            <person name="Mohd Noor M.I."/>
            <person name="Ong R.C."/>
            <person name="Putra M."/>
            <person name="Sireger I.Z."/>
            <person name="Indrioko S."/>
            <person name="Kosugi Y."/>
            <person name="Izuno A."/>
            <person name="Isagi Y."/>
            <person name="Lee S.L."/>
            <person name="Shimizu K.K."/>
        </authorList>
    </citation>
    <scope>NUCLEOTIDE SEQUENCE [LARGE SCALE GENOMIC DNA]</scope>
    <source>
        <strain evidence="7">214</strain>
    </source>
</reference>
<evidence type="ECO:0000256" key="1">
    <source>
        <dbReference type="ARBA" id="ARBA00004123"/>
    </source>
</evidence>
<comment type="subcellular location">
    <subcellularLocation>
        <location evidence="1">Nucleus</location>
    </subcellularLocation>
</comment>
<keyword evidence="3" id="KW-0238">DNA-binding</keyword>
<evidence type="ECO:0000256" key="5">
    <source>
        <dbReference type="ARBA" id="ARBA00023242"/>
    </source>
</evidence>
<dbReference type="Pfam" id="PF02362">
    <property type="entry name" value="B3"/>
    <property type="match status" value="1"/>
</dbReference>
<organism evidence="7 8">
    <name type="scientific">Rubroshorea leprosula</name>
    <dbReference type="NCBI Taxonomy" id="152421"/>
    <lineage>
        <taxon>Eukaryota</taxon>
        <taxon>Viridiplantae</taxon>
        <taxon>Streptophyta</taxon>
        <taxon>Embryophyta</taxon>
        <taxon>Tracheophyta</taxon>
        <taxon>Spermatophyta</taxon>
        <taxon>Magnoliopsida</taxon>
        <taxon>eudicotyledons</taxon>
        <taxon>Gunneridae</taxon>
        <taxon>Pentapetalae</taxon>
        <taxon>rosids</taxon>
        <taxon>malvids</taxon>
        <taxon>Malvales</taxon>
        <taxon>Dipterocarpaceae</taxon>
        <taxon>Rubroshorea</taxon>
    </lineage>
</organism>
<keyword evidence="2" id="KW-0805">Transcription regulation</keyword>
<keyword evidence="5" id="KW-0539">Nucleus</keyword>
<name>A0AAV5KDN5_9ROSI</name>
<evidence type="ECO:0000256" key="2">
    <source>
        <dbReference type="ARBA" id="ARBA00023015"/>
    </source>
</evidence>
<dbReference type="EMBL" id="BPVZ01000061">
    <property type="protein sequence ID" value="GKV22698.1"/>
    <property type="molecule type" value="Genomic_DNA"/>
</dbReference>
<accession>A0AAV5KDN5</accession>
<dbReference type="InterPro" id="IPR015300">
    <property type="entry name" value="DNA-bd_pseudobarrel_sf"/>
</dbReference>
<proteinExistence type="predicted"/>
<evidence type="ECO:0000256" key="4">
    <source>
        <dbReference type="ARBA" id="ARBA00023163"/>
    </source>
</evidence>
<dbReference type="InterPro" id="IPR003340">
    <property type="entry name" value="B3_DNA-bd"/>
</dbReference>
<dbReference type="Gene3D" id="2.40.330.10">
    <property type="entry name" value="DNA-binding pseudobarrel domain"/>
    <property type="match status" value="1"/>
</dbReference>
<keyword evidence="8" id="KW-1185">Reference proteome</keyword>
<dbReference type="Proteomes" id="UP001054252">
    <property type="component" value="Unassembled WGS sequence"/>
</dbReference>
<dbReference type="InterPro" id="IPR044800">
    <property type="entry name" value="LEC2-like"/>
</dbReference>
<keyword evidence="4" id="KW-0804">Transcription</keyword>
<gene>
    <name evidence="7" type="ORF">SLEP1_g32546</name>
</gene>
<evidence type="ECO:0000313" key="8">
    <source>
        <dbReference type="Proteomes" id="UP001054252"/>
    </source>
</evidence>
<sequence length="123" mass="14325">MKPMFSKSLTKTDVQKRLSVPMTSLASLPDFKEGHTVDLWVRDASRQGKVWKFKCSIRKKNHPKPVFCSKWLDFVRFNDLQVGDRIQFYREMDDHPSGANYYKIEVKKAMKIFGVIFGYVGTA</sequence>